<dbReference type="AlphaFoldDB" id="A0A1N7HZG1"/>
<reference evidence="3" key="1">
    <citation type="submission" date="2017-01" db="EMBL/GenBank/DDBJ databases">
        <authorList>
            <person name="Varghese N."/>
            <person name="Submissions S."/>
        </authorList>
    </citation>
    <scope>NUCLEOTIDE SEQUENCE [LARGE SCALE GENOMIC DNA]</scope>
    <source>
        <strain evidence="3">DSM 17126</strain>
    </source>
</reference>
<dbReference type="Proteomes" id="UP000186373">
    <property type="component" value="Unassembled WGS sequence"/>
</dbReference>
<sequence length="30" mass="3485">MQNFQADQKIELAAPKIQTLKPDHHETKHS</sequence>
<organism evidence="2 3">
    <name type="scientific">Chryseobacterium shigense</name>
    <dbReference type="NCBI Taxonomy" id="297244"/>
    <lineage>
        <taxon>Bacteria</taxon>
        <taxon>Pseudomonadati</taxon>
        <taxon>Bacteroidota</taxon>
        <taxon>Flavobacteriia</taxon>
        <taxon>Flavobacteriales</taxon>
        <taxon>Weeksellaceae</taxon>
        <taxon>Chryseobacterium group</taxon>
        <taxon>Chryseobacterium</taxon>
    </lineage>
</organism>
<evidence type="ECO:0000313" key="3">
    <source>
        <dbReference type="Proteomes" id="UP000186373"/>
    </source>
</evidence>
<name>A0A1N7HZG1_9FLAO</name>
<accession>A0A1N7HZG1</accession>
<keyword evidence="3" id="KW-1185">Reference proteome</keyword>
<proteinExistence type="predicted"/>
<feature type="region of interest" description="Disordered" evidence="1">
    <location>
        <begin position="1"/>
        <end position="30"/>
    </location>
</feature>
<evidence type="ECO:0000256" key="1">
    <source>
        <dbReference type="SAM" id="MobiDB-lite"/>
    </source>
</evidence>
<feature type="compositionally biased region" description="Basic and acidic residues" evidence="1">
    <location>
        <begin position="21"/>
        <end position="30"/>
    </location>
</feature>
<evidence type="ECO:0000313" key="2">
    <source>
        <dbReference type="EMBL" id="SIS30235.1"/>
    </source>
</evidence>
<dbReference type="EMBL" id="FTNY01000001">
    <property type="protein sequence ID" value="SIS30235.1"/>
    <property type="molecule type" value="Genomic_DNA"/>
</dbReference>
<gene>
    <name evidence="2" type="ORF">SAMN05421639_101765</name>
</gene>
<protein>
    <submittedName>
        <fullName evidence="2">Uncharacterized protein</fullName>
    </submittedName>
</protein>